<dbReference type="InterPro" id="IPR036397">
    <property type="entry name" value="RNaseH_sf"/>
</dbReference>
<proteinExistence type="predicted"/>
<reference evidence="1 2" key="1">
    <citation type="submission" date="2019-01" db="EMBL/GenBank/DDBJ databases">
        <title>A draft genome assembly of the solar-powered sea slug Elysia chlorotica.</title>
        <authorList>
            <person name="Cai H."/>
            <person name="Li Q."/>
            <person name="Fang X."/>
            <person name="Li J."/>
            <person name="Curtis N.E."/>
            <person name="Altenburger A."/>
            <person name="Shibata T."/>
            <person name="Feng M."/>
            <person name="Maeda T."/>
            <person name="Schwartz J.A."/>
            <person name="Shigenobu S."/>
            <person name="Lundholm N."/>
            <person name="Nishiyama T."/>
            <person name="Yang H."/>
            <person name="Hasebe M."/>
            <person name="Li S."/>
            <person name="Pierce S.K."/>
            <person name="Wang J."/>
        </authorList>
    </citation>
    <scope>NUCLEOTIDE SEQUENCE [LARGE SCALE GENOMIC DNA]</scope>
    <source>
        <strain evidence="1">EC2010</strain>
        <tissue evidence="1">Whole organism of an adult</tissue>
    </source>
</reference>
<evidence type="ECO:0008006" key="3">
    <source>
        <dbReference type="Google" id="ProtNLM"/>
    </source>
</evidence>
<sequence length="379" mass="42573">MLRKLSAHAPNEWDKYLSAALFAYRQQSHSSLGFSPFFLLFGRAPRGPMAIFRESITRNRSSDETNLNYHYTIDLHNRIRDSCRIAQQNVATVASESRNRLEPKSQLKVFEPGDKVLVLLPDSSGKLSLSLKGPFEVVRKVNKVVYIINVNGKLNPYHVNLLRKYNVRDEERDLVSVQSVACIDASDSEDSATSYPTQPIEKNIVDGEDEFSACAAIISEEEGLEIGCEIETCSHSCSSSEVTINTELNDDQHRDIKQILDEFADILTSVPGHTKTVEHIIHLKSDEDDKDFLRKIEEINALGTLDPDTLLCTMDVSALYTNIPHEEGIDACRAALREGREVGTTPSPSFLCDLTKLILTLKTFTFMDNIYTGTVHVYR</sequence>
<evidence type="ECO:0000313" key="1">
    <source>
        <dbReference type="EMBL" id="RUS79136.1"/>
    </source>
</evidence>
<name>A0A433TC55_ELYCH</name>
<evidence type="ECO:0000313" key="2">
    <source>
        <dbReference type="Proteomes" id="UP000271974"/>
    </source>
</evidence>
<comment type="caution">
    <text evidence="1">The sequence shown here is derived from an EMBL/GenBank/DDBJ whole genome shotgun (WGS) entry which is preliminary data.</text>
</comment>
<dbReference type="Proteomes" id="UP000271974">
    <property type="component" value="Unassembled WGS sequence"/>
</dbReference>
<dbReference type="EMBL" id="RQTK01000469">
    <property type="protein sequence ID" value="RUS79136.1"/>
    <property type="molecule type" value="Genomic_DNA"/>
</dbReference>
<dbReference type="OrthoDB" id="6631190at2759"/>
<dbReference type="STRING" id="188477.A0A433TC55"/>
<dbReference type="PANTHER" id="PTHR21301">
    <property type="entry name" value="REVERSE TRANSCRIPTASE"/>
    <property type="match status" value="1"/>
</dbReference>
<organism evidence="1 2">
    <name type="scientific">Elysia chlorotica</name>
    <name type="common">Eastern emerald elysia</name>
    <name type="synonym">Sea slug</name>
    <dbReference type="NCBI Taxonomy" id="188477"/>
    <lineage>
        <taxon>Eukaryota</taxon>
        <taxon>Metazoa</taxon>
        <taxon>Spiralia</taxon>
        <taxon>Lophotrochozoa</taxon>
        <taxon>Mollusca</taxon>
        <taxon>Gastropoda</taxon>
        <taxon>Heterobranchia</taxon>
        <taxon>Euthyneura</taxon>
        <taxon>Panpulmonata</taxon>
        <taxon>Sacoglossa</taxon>
        <taxon>Placobranchoidea</taxon>
        <taxon>Plakobranchidae</taxon>
        <taxon>Elysia</taxon>
    </lineage>
</organism>
<protein>
    <recommendedName>
        <fullName evidence="3">Integrase catalytic domain-containing protein</fullName>
    </recommendedName>
</protein>
<dbReference type="AlphaFoldDB" id="A0A433TC55"/>
<accession>A0A433TC55</accession>
<dbReference type="PANTHER" id="PTHR21301:SF10">
    <property type="entry name" value="REVERSE TRANSCRIPTASE DOMAIN-CONTAINING PROTEIN"/>
    <property type="match status" value="1"/>
</dbReference>
<gene>
    <name evidence="1" type="ORF">EGW08_013114</name>
</gene>
<keyword evidence="2" id="KW-1185">Reference proteome</keyword>
<dbReference type="GO" id="GO:0003676">
    <property type="term" value="F:nucleic acid binding"/>
    <property type="evidence" value="ECO:0007669"/>
    <property type="project" value="InterPro"/>
</dbReference>
<dbReference type="Gene3D" id="3.30.420.10">
    <property type="entry name" value="Ribonuclease H-like superfamily/Ribonuclease H"/>
    <property type="match status" value="1"/>
</dbReference>